<dbReference type="InterPro" id="IPR029063">
    <property type="entry name" value="SAM-dependent_MTases_sf"/>
</dbReference>
<dbReference type="Gene3D" id="3.40.50.150">
    <property type="entry name" value="Vaccinia Virus protein VP39"/>
    <property type="match status" value="1"/>
</dbReference>
<proteinExistence type="predicted"/>
<protein>
    <recommendedName>
        <fullName evidence="1">DNA (cytosine-5-)-methyltransferase</fullName>
        <ecNumber evidence="1">2.1.1.37</ecNumber>
    </recommendedName>
</protein>
<evidence type="ECO:0000256" key="2">
    <source>
        <dbReference type="ARBA" id="ARBA00022603"/>
    </source>
</evidence>
<dbReference type="InterPro" id="IPR001525">
    <property type="entry name" value="C5_MeTfrase"/>
</dbReference>
<keyword evidence="4" id="KW-0949">S-adenosyl-L-methionine</keyword>
<reference evidence="5" key="1">
    <citation type="journal article" date="2020" name="Nature">
        <title>Giant virus diversity and host interactions through global metagenomics.</title>
        <authorList>
            <person name="Schulz F."/>
            <person name="Roux S."/>
            <person name="Paez-Espino D."/>
            <person name="Jungbluth S."/>
            <person name="Walsh D.A."/>
            <person name="Denef V.J."/>
            <person name="McMahon K.D."/>
            <person name="Konstantinidis K.T."/>
            <person name="Eloe-Fadrosh E.A."/>
            <person name="Kyrpides N.C."/>
            <person name="Woyke T."/>
        </authorList>
    </citation>
    <scope>NUCLEOTIDE SEQUENCE</scope>
    <source>
        <strain evidence="5">GVMAG-M-3300027769-26</strain>
    </source>
</reference>
<dbReference type="PANTHER" id="PTHR46098:SF1">
    <property type="entry name" value="TRNA (CYTOSINE(38)-C(5))-METHYLTRANSFERASE"/>
    <property type="match status" value="1"/>
</dbReference>
<dbReference type="PANTHER" id="PTHR46098">
    <property type="entry name" value="TRNA (CYTOSINE(38)-C(5))-METHYLTRANSFERASE"/>
    <property type="match status" value="1"/>
</dbReference>
<dbReference type="EMBL" id="MN740461">
    <property type="protein sequence ID" value="QHU27737.1"/>
    <property type="molecule type" value="Genomic_DNA"/>
</dbReference>
<dbReference type="PROSITE" id="PS51679">
    <property type="entry name" value="SAM_MT_C5"/>
    <property type="match status" value="1"/>
</dbReference>
<evidence type="ECO:0000313" key="5">
    <source>
        <dbReference type="EMBL" id="QHU27737.1"/>
    </source>
</evidence>
<dbReference type="PRINTS" id="PR00105">
    <property type="entry name" value="C5METTRFRASE"/>
</dbReference>
<name>A0A6C0LBC6_9ZZZZ</name>
<dbReference type="GO" id="GO:0003886">
    <property type="term" value="F:DNA (cytosine-5-)-methyltransferase activity"/>
    <property type="evidence" value="ECO:0007669"/>
    <property type="project" value="UniProtKB-EC"/>
</dbReference>
<dbReference type="InterPro" id="IPR031303">
    <property type="entry name" value="C5_meth_CS"/>
</dbReference>
<evidence type="ECO:0000256" key="3">
    <source>
        <dbReference type="ARBA" id="ARBA00022679"/>
    </source>
</evidence>
<dbReference type="GO" id="GO:0032259">
    <property type="term" value="P:methylation"/>
    <property type="evidence" value="ECO:0007669"/>
    <property type="project" value="UniProtKB-KW"/>
</dbReference>
<dbReference type="Pfam" id="PF00145">
    <property type="entry name" value="DNA_methylase"/>
    <property type="match status" value="1"/>
</dbReference>
<dbReference type="Gene3D" id="3.90.120.10">
    <property type="entry name" value="DNA Methylase, subunit A, domain 2"/>
    <property type="match status" value="1"/>
</dbReference>
<sequence length="421" mass="48232">MYSSESSNKTFTQMVPEALTKTNDEIIKNDDIYYINDINNTIFETITMDYSGKTRDELIVICKEKGIRGYSGKKKDEIAKLLMPESFPENEPVITQSANYSTSGKLNMIDLFAGTGAFTLAFQSTNDVDIVFCNDMVEHSKKIYDYNFTHKLTLKNLNEVKDEDIPPHDILTGGFPCQPFSIAGLQEGFKDERSNVFWKILSIIDYHQPKCVILENVKNLLTHDENKTFNTIKSNLESRGYYICYKVLNTSDITGIPQHRERIYIVCVKSKEVFDKFSLEFPKIEKKKISEFLEEDIPEKYYYTEKSSTWNLVKNSVVKKDTIYQYRRVYVRENKSSECPTLTANMGSGGHNVPLILDSKGIRKLTPRECFNLQGFPLSYKLPNMSDCNLYKLAGNAVSVPVVNLIASRIIPLLRAELRAE</sequence>
<dbReference type="InterPro" id="IPR050750">
    <property type="entry name" value="C5-MTase"/>
</dbReference>
<dbReference type="PROSITE" id="PS00094">
    <property type="entry name" value="C5_MTASE_1"/>
    <property type="match status" value="1"/>
</dbReference>
<dbReference type="NCBIfam" id="TIGR00675">
    <property type="entry name" value="dcm"/>
    <property type="match status" value="1"/>
</dbReference>
<evidence type="ECO:0000256" key="1">
    <source>
        <dbReference type="ARBA" id="ARBA00011975"/>
    </source>
</evidence>
<organism evidence="5">
    <name type="scientific">viral metagenome</name>
    <dbReference type="NCBI Taxonomy" id="1070528"/>
    <lineage>
        <taxon>unclassified sequences</taxon>
        <taxon>metagenomes</taxon>
        <taxon>organismal metagenomes</taxon>
    </lineage>
</organism>
<dbReference type="PROSITE" id="PS00095">
    <property type="entry name" value="C5_MTASE_2"/>
    <property type="match status" value="1"/>
</dbReference>
<dbReference type="SUPFAM" id="SSF53335">
    <property type="entry name" value="S-adenosyl-L-methionine-dependent methyltransferases"/>
    <property type="match status" value="1"/>
</dbReference>
<dbReference type="CDD" id="cd00315">
    <property type="entry name" value="Cyt_C5_DNA_methylase"/>
    <property type="match status" value="1"/>
</dbReference>
<accession>A0A6C0LBC6</accession>
<dbReference type="InterPro" id="IPR018117">
    <property type="entry name" value="C5_DNA_meth_AS"/>
</dbReference>
<keyword evidence="3" id="KW-0808">Transferase</keyword>
<dbReference type="EC" id="2.1.1.37" evidence="1"/>
<keyword evidence="2" id="KW-0489">Methyltransferase</keyword>
<evidence type="ECO:0000256" key="4">
    <source>
        <dbReference type="ARBA" id="ARBA00022691"/>
    </source>
</evidence>
<dbReference type="AlphaFoldDB" id="A0A6C0LBC6"/>